<proteinExistence type="inferred from homology"/>
<dbReference type="PANTHER" id="PTHR23035">
    <property type="entry name" value="CILIA- AND FLAGELLA-ASSOCIATED PROTEIN 97-RELATED"/>
    <property type="match status" value="1"/>
</dbReference>
<dbReference type="Pfam" id="PF13879">
    <property type="entry name" value="Hmw_CFAP97"/>
    <property type="match status" value="1"/>
</dbReference>
<evidence type="ECO:0000256" key="2">
    <source>
        <dbReference type="SAM" id="MobiDB-lite"/>
    </source>
</evidence>
<dbReference type="GO" id="GO:0007283">
    <property type="term" value="P:spermatogenesis"/>
    <property type="evidence" value="ECO:0007669"/>
    <property type="project" value="TreeGrafter"/>
</dbReference>
<organism evidence="3 4">
    <name type="scientific">Leptosia nina</name>
    <dbReference type="NCBI Taxonomy" id="320188"/>
    <lineage>
        <taxon>Eukaryota</taxon>
        <taxon>Metazoa</taxon>
        <taxon>Ecdysozoa</taxon>
        <taxon>Arthropoda</taxon>
        <taxon>Hexapoda</taxon>
        <taxon>Insecta</taxon>
        <taxon>Pterygota</taxon>
        <taxon>Neoptera</taxon>
        <taxon>Endopterygota</taxon>
        <taxon>Lepidoptera</taxon>
        <taxon>Glossata</taxon>
        <taxon>Ditrysia</taxon>
        <taxon>Papilionoidea</taxon>
        <taxon>Pieridae</taxon>
        <taxon>Pierinae</taxon>
        <taxon>Leptosia</taxon>
    </lineage>
</organism>
<dbReference type="AlphaFoldDB" id="A0AAV1J1U9"/>
<feature type="compositionally biased region" description="Acidic residues" evidence="2">
    <location>
        <begin position="100"/>
        <end position="119"/>
    </location>
</feature>
<comment type="similarity">
    <text evidence="1">Belongs to the CFAP97 family.</text>
</comment>
<feature type="region of interest" description="Disordered" evidence="2">
    <location>
        <begin position="145"/>
        <end position="175"/>
    </location>
</feature>
<comment type="caution">
    <text evidence="3">The sequence shown here is derived from an EMBL/GenBank/DDBJ whole genome shotgun (WGS) entry which is preliminary data.</text>
</comment>
<name>A0AAV1J1U9_9NEOP</name>
<sequence length="260" mass="29429">MSQVEFKVEAISEYIDTQYSGGDTNKMKLQQNYQEENNNDVDEITKNFDMGCIVDTVKRPPNICVETCVYDSGSDDRSECNDGSRCNVGSECNDRSDNNDMSDNDNEINYSDEFEEDSEVEEIKTVSKSENNSIACKVASNKSVKVSKSHTSVSSKPPSMSSRSTDYGSVSVPPTRRVNMSFTNERLREIERHNHILLNKILSARNNKKSTIPPKEQPVRKPVPPAAVHRKQKQRQIDHDNMILLKKIQRAKSSACSIRR</sequence>
<keyword evidence="4" id="KW-1185">Reference proteome</keyword>
<dbReference type="EMBL" id="CAVLEF010000003">
    <property type="protein sequence ID" value="CAK1542506.1"/>
    <property type="molecule type" value="Genomic_DNA"/>
</dbReference>
<feature type="region of interest" description="Disordered" evidence="2">
    <location>
        <begin position="207"/>
        <end position="235"/>
    </location>
</feature>
<feature type="region of interest" description="Disordered" evidence="2">
    <location>
        <begin position="73"/>
        <end position="119"/>
    </location>
</feature>
<accession>A0AAV1J1U9</accession>
<reference evidence="3 4" key="1">
    <citation type="submission" date="2023-11" db="EMBL/GenBank/DDBJ databases">
        <authorList>
            <person name="Okamura Y."/>
        </authorList>
    </citation>
    <scope>NUCLEOTIDE SEQUENCE [LARGE SCALE GENOMIC DNA]</scope>
</reference>
<evidence type="ECO:0008006" key="5">
    <source>
        <dbReference type="Google" id="ProtNLM"/>
    </source>
</evidence>
<feature type="compositionally biased region" description="Low complexity" evidence="2">
    <location>
        <begin position="145"/>
        <end position="164"/>
    </location>
</feature>
<gene>
    <name evidence="3" type="ORF">LNINA_LOCUS2397</name>
</gene>
<evidence type="ECO:0000256" key="1">
    <source>
        <dbReference type="ARBA" id="ARBA00008315"/>
    </source>
</evidence>
<protein>
    <recommendedName>
        <fullName evidence="5">Cilia- and flagella-associated protein 97-like</fullName>
    </recommendedName>
</protein>
<dbReference type="Proteomes" id="UP001497472">
    <property type="component" value="Unassembled WGS sequence"/>
</dbReference>
<evidence type="ECO:0000313" key="4">
    <source>
        <dbReference type="Proteomes" id="UP001497472"/>
    </source>
</evidence>
<dbReference type="InterPro" id="IPR038791">
    <property type="entry name" value="Cfap97/Hemingway"/>
</dbReference>
<evidence type="ECO:0000313" key="3">
    <source>
        <dbReference type="EMBL" id="CAK1542506.1"/>
    </source>
</evidence>
<dbReference type="InterPro" id="IPR029488">
    <property type="entry name" value="Hmw/CFAP97"/>
</dbReference>
<dbReference type="PANTHER" id="PTHR23035:SF1">
    <property type="entry name" value="CILIA- AND FLAGELLA-ASSOCIATED PROTEIN 97"/>
    <property type="match status" value="1"/>
</dbReference>